<feature type="signal peptide" evidence="2">
    <location>
        <begin position="1"/>
        <end position="22"/>
    </location>
</feature>
<feature type="chain" id="PRO_5029482403" description="PAR1 protein" evidence="2">
    <location>
        <begin position="23"/>
        <end position="198"/>
    </location>
</feature>
<dbReference type="InterPro" id="IPR009489">
    <property type="entry name" value="PAR1"/>
</dbReference>
<dbReference type="AlphaFoldDB" id="A0A7J7DNC8"/>
<evidence type="ECO:0000256" key="2">
    <source>
        <dbReference type="SAM" id="SignalP"/>
    </source>
</evidence>
<accession>A0A7J7DNC8</accession>
<protein>
    <recommendedName>
        <fullName evidence="5">PAR1 protein</fullName>
    </recommendedName>
</protein>
<name>A0A7J7DNC8_TRIWF</name>
<gene>
    <name evidence="3" type="ORF">HS088_TW05G00321</name>
</gene>
<reference evidence="3 4" key="1">
    <citation type="journal article" date="2020" name="Nat. Commun.">
        <title>Genome of Tripterygium wilfordii and identification of cytochrome P450 involved in triptolide biosynthesis.</title>
        <authorList>
            <person name="Tu L."/>
            <person name="Su P."/>
            <person name="Zhang Z."/>
            <person name="Gao L."/>
            <person name="Wang J."/>
            <person name="Hu T."/>
            <person name="Zhou J."/>
            <person name="Zhang Y."/>
            <person name="Zhao Y."/>
            <person name="Liu Y."/>
            <person name="Song Y."/>
            <person name="Tong Y."/>
            <person name="Lu Y."/>
            <person name="Yang J."/>
            <person name="Xu C."/>
            <person name="Jia M."/>
            <person name="Peters R.J."/>
            <person name="Huang L."/>
            <person name="Gao W."/>
        </authorList>
    </citation>
    <scope>NUCLEOTIDE SEQUENCE [LARGE SCALE GENOMIC DNA]</scope>
    <source>
        <strain evidence="4">cv. XIE 37</strain>
        <tissue evidence="3">Leaf</tissue>
    </source>
</reference>
<dbReference type="EMBL" id="JAAARO010000005">
    <property type="protein sequence ID" value="KAF5747596.1"/>
    <property type="molecule type" value="Genomic_DNA"/>
</dbReference>
<dbReference type="Pfam" id="PF06521">
    <property type="entry name" value="PAR1"/>
    <property type="match status" value="1"/>
</dbReference>
<dbReference type="FunCoup" id="A0A7J7DNC8">
    <property type="interactions" value="389"/>
</dbReference>
<evidence type="ECO:0000313" key="3">
    <source>
        <dbReference type="EMBL" id="KAF5747596.1"/>
    </source>
</evidence>
<dbReference type="Proteomes" id="UP000593562">
    <property type="component" value="Unassembled WGS sequence"/>
</dbReference>
<dbReference type="PANTHER" id="PTHR33649:SF4">
    <property type="entry name" value="PAR1 PROTEIN"/>
    <property type="match status" value="1"/>
</dbReference>
<feature type="compositionally biased region" description="Low complexity" evidence="1">
    <location>
        <begin position="175"/>
        <end position="192"/>
    </location>
</feature>
<sequence>MDSSKLALVLFLSSLFIHATLGEIVCEELPTNVCAFSISSSGKRCLLETGATAGKDERQCRTSEVVVERMANYIETDECVNACGVDRNSVGISSDLLLEPQFTSKLCSSACYKGCPNIIDLYYNLAAGEGAFLPDICEAARVNPHRSMVALMSTSGVTGVAPGPLAAKSKTVDISDSPASAPAENASPPDEALSPGYI</sequence>
<evidence type="ECO:0000313" key="4">
    <source>
        <dbReference type="Proteomes" id="UP000593562"/>
    </source>
</evidence>
<feature type="region of interest" description="Disordered" evidence="1">
    <location>
        <begin position="169"/>
        <end position="198"/>
    </location>
</feature>
<proteinExistence type="predicted"/>
<dbReference type="OrthoDB" id="772928at2759"/>
<dbReference type="PANTHER" id="PTHR33649">
    <property type="entry name" value="PAR1 PROTEIN"/>
    <property type="match status" value="1"/>
</dbReference>
<evidence type="ECO:0008006" key="5">
    <source>
        <dbReference type="Google" id="ProtNLM"/>
    </source>
</evidence>
<comment type="caution">
    <text evidence="3">The sequence shown here is derived from an EMBL/GenBank/DDBJ whole genome shotgun (WGS) entry which is preliminary data.</text>
</comment>
<evidence type="ECO:0000256" key="1">
    <source>
        <dbReference type="SAM" id="MobiDB-lite"/>
    </source>
</evidence>
<keyword evidence="2" id="KW-0732">Signal</keyword>
<dbReference type="InParanoid" id="A0A7J7DNC8"/>
<keyword evidence="4" id="KW-1185">Reference proteome</keyword>
<organism evidence="3 4">
    <name type="scientific">Tripterygium wilfordii</name>
    <name type="common">Thunder God vine</name>
    <dbReference type="NCBI Taxonomy" id="458696"/>
    <lineage>
        <taxon>Eukaryota</taxon>
        <taxon>Viridiplantae</taxon>
        <taxon>Streptophyta</taxon>
        <taxon>Embryophyta</taxon>
        <taxon>Tracheophyta</taxon>
        <taxon>Spermatophyta</taxon>
        <taxon>Magnoliopsida</taxon>
        <taxon>eudicotyledons</taxon>
        <taxon>Gunneridae</taxon>
        <taxon>Pentapetalae</taxon>
        <taxon>rosids</taxon>
        <taxon>fabids</taxon>
        <taxon>Celastrales</taxon>
        <taxon>Celastraceae</taxon>
        <taxon>Tripterygium</taxon>
    </lineage>
</organism>